<dbReference type="PANTHER" id="PTHR34139">
    <property type="entry name" value="UPF0331 PROTEIN MJ0127"/>
    <property type="match status" value="1"/>
</dbReference>
<organism evidence="6 7">
    <name type="scientific">Pilibacter termitis</name>
    <dbReference type="NCBI Taxonomy" id="263852"/>
    <lineage>
        <taxon>Bacteria</taxon>
        <taxon>Bacillati</taxon>
        <taxon>Bacillota</taxon>
        <taxon>Bacilli</taxon>
        <taxon>Lactobacillales</taxon>
        <taxon>Enterococcaceae</taxon>
        <taxon>Pilibacter</taxon>
    </lineage>
</organism>
<evidence type="ECO:0000313" key="7">
    <source>
        <dbReference type="Proteomes" id="UP000190328"/>
    </source>
</evidence>
<evidence type="ECO:0000256" key="1">
    <source>
        <dbReference type="ARBA" id="ARBA00022553"/>
    </source>
</evidence>
<gene>
    <name evidence="6" type="ORF">SAMN02745116_01038</name>
</gene>
<dbReference type="InterPro" id="IPR008201">
    <property type="entry name" value="HepT-like"/>
</dbReference>
<evidence type="ECO:0000313" key="6">
    <source>
        <dbReference type="EMBL" id="SJZ64451.1"/>
    </source>
</evidence>
<dbReference type="InterPro" id="IPR051813">
    <property type="entry name" value="HepT_RNase_toxin"/>
</dbReference>
<protein>
    <submittedName>
        <fullName evidence="6">Uncharacterized conserved protein, contains HEPN domain</fullName>
    </submittedName>
</protein>
<keyword evidence="3" id="KW-0540">Nuclease</keyword>
<dbReference type="EMBL" id="FUXI01000009">
    <property type="protein sequence ID" value="SJZ64451.1"/>
    <property type="molecule type" value="Genomic_DNA"/>
</dbReference>
<dbReference type="OrthoDB" id="9810538at2"/>
<evidence type="ECO:0000256" key="5">
    <source>
        <dbReference type="ARBA" id="ARBA00022801"/>
    </source>
</evidence>
<keyword evidence="2" id="KW-1277">Toxin-antitoxin system</keyword>
<keyword evidence="5" id="KW-0378">Hydrolase</keyword>
<dbReference type="STRING" id="263852.SAMN02745116_01038"/>
<name>A0A1T4MC50_9ENTE</name>
<evidence type="ECO:0000256" key="4">
    <source>
        <dbReference type="ARBA" id="ARBA00022741"/>
    </source>
</evidence>
<dbReference type="GO" id="GO:0004540">
    <property type="term" value="F:RNA nuclease activity"/>
    <property type="evidence" value="ECO:0007669"/>
    <property type="project" value="InterPro"/>
</dbReference>
<evidence type="ECO:0000256" key="3">
    <source>
        <dbReference type="ARBA" id="ARBA00022722"/>
    </source>
</evidence>
<dbReference type="PANTHER" id="PTHR34139:SF1">
    <property type="entry name" value="RNASE MJ1380-RELATED"/>
    <property type="match status" value="1"/>
</dbReference>
<dbReference type="GO" id="GO:0110001">
    <property type="term" value="C:toxin-antitoxin complex"/>
    <property type="evidence" value="ECO:0007669"/>
    <property type="project" value="InterPro"/>
</dbReference>
<keyword evidence="1" id="KW-0597">Phosphoprotein</keyword>
<keyword evidence="7" id="KW-1185">Reference proteome</keyword>
<dbReference type="AlphaFoldDB" id="A0A1T4MC50"/>
<evidence type="ECO:0000256" key="2">
    <source>
        <dbReference type="ARBA" id="ARBA00022649"/>
    </source>
</evidence>
<dbReference type="GO" id="GO:0000166">
    <property type="term" value="F:nucleotide binding"/>
    <property type="evidence" value="ECO:0007669"/>
    <property type="project" value="UniProtKB-KW"/>
</dbReference>
<sequence length="123" mass="14609">MKNESKETDILYLREMIYYAEKVEERLNTALRYNIPLDDEMVLDSLVMNIGQIGEQLDEQKLSSKIKEKYSSCIPWKEVKNFRNLAYHAYGKINKAEVMEIVKNDIPVLIENLYFIVRKELEE</sequence>
<accession>A0A1T4MC50</accession>
<keyword evidence="4" id="KW-0547">Nucleotide-binding</keyword>
<dbReference type="Pfam" id="PF01934">
    <property type="entry name" value="HepT-like"/>
    <property type="match status" value="1"/>
</dbReference>
<proteinExistence type="predicted"/>
<dbReference type="RefSeq" id="WP_078806963.1">
    <property type="nucleotide sequence ID" value="NZ_FUXI01000009.1"/>
</dbReference>
<reference evidence="6 7" key="1">
    <citation type="submission" date="2017-02" db="EMBL/GenBank/DDBJ databases">
        <authorList>
            <person name="Peterson S.W."/>
        </authorList>
    </citation>
    <scope>NUCLEOTIDE SEQUENCE [LARGE SCALE GENOMIC DNA]</scope>
    <source>
        <strain evidence="6 7">ATCC BAA-1030</strain>
    </source>
</reference>
<dbReference type="GO" id="GO:0016787">
    <property type="term" value="F:hydrolase activity"/>
    <property type="evidence" value="ECO:0007669"/>
    <property type="project" value="UniProtKB-KW"/>
</dbReference>
<dbReference type="Proteomes" id="UP000190328">
    <property type="component" value="Unassembled WGS sequence"/>
</dbReference>